<dbReference type="Gene3D" id="3.30.565.10">
    <property type="entry name" value="Histidine kinase-like ATPase, C-terminal domain"/>
    <property type="match status" value="1"/>
</dbReference>
<evidence type="ECO:0000313" key="4">
    <source>
        <dbReference type="EMBL" id="KAF4407676.1"/>
    </source>
</evidence>
<dbReference type="CDD" id="cd16936">
    <property type="entry name" value="HATPase_RsbW-like"/>
    <property type="match status" value="1"/>
</dbReference>
<dbReference type="GO" id="GO:0005524">
    <property type="term" value="F:ATP binding"/>
    <property type="evidence" value="ECO:0007669"/>
    <property type="project" value="UniProtKB-KW"/>
</dbReference>
<dbReference type="PANTHER" id="PTHR35526:SF3">
    <property type="entry name" value="ANTI-SIGMA-F FACTOR RSBW"/>
    <property type="match status" value="1"/>
</dbReference>
<dbReference type="Pfam" id="PF13581">
    <property type="entry name" value="HATPase_c_2"/>
    <property type="match status" value="1"/>
</dbReference>
<feature type="region of interest" description="Disordered" evidence="2">
    <location>
        <begin position="205"/>
        <end position="232"/>
    </location>
</feature>
<evidence type="ECO:0000256" key="1">
    <source>
        <dbReference type="ARBA" id="ARBA00022527"/>
    </source>
</evidence>
<dbReference type="Proteomes" id="UP000621266">
    <property type="component" value="Unassembled WGS sequence"/>
</dbReference>
<dbReference type="SUPFAM" id="SSF55874">
    <property type="entry name" value="ATPase domain of HSP90 chaperone/DNA topoisomerase II/histidine kinase"/>
    <property type="match status" value="1"/>
</dbReference>
<comment type="caution">
    <text evidence="4">The sequence shown here is derived from an EMBL/GenBank/DDBJ whole genome shotgun (WGS) entry which is preliminary data.</text>
</comment>
<keyword evidence="4" id="KW-0547">Nucleotide-binding</keyword>
<protein>
    <submittedName>
        <fullName evidence="4">ATP-binding protein</fullName>
    </submittedName>
</protein>
<evidence type="ECO:0000313" key="5">
    <source>
        <dbReference type="Proteomes" id="UP000621266"/>
    </source>
</evidence>
<keyword evidence="4" id="KW-0067">ATP-binding</keyword>
<feature type="region of interest" description="Disordered" evidence="2">
    <location>
        <begin position="1"/>
        <end position="30"/>
    </location>
</feature>
<dbReference type="InterPro" id="IPR050267">
    <property type="entry name" value="Anti-sigma-factor_SerPK"/>
</dbReference>
<dbReference type="PANTHER" id="PTHR35526">
    <property type="entry name" value="ANTI-SIGMA-F FACTOR RSBW-RELATED"/>
    <property type="match status" value="1"/>
</dbReference>
<feature type="domain" description="Histidine kinase/HSP90-like ATPase" evidence="3">
    <location>
        <begin position="80"/>
        <end position="177"/>
    </location>
</feature>
<sequence length="232" mass="23878">MAHAVVRTSLPVPGRKCTSPGQRGKATDSLRFPITPPLRVRISRPESTPLHQESPVPAQSWPPGGGLRGVPHTYTLFCPPLPTAPRIARDYVATVLRSLDLHRLADDAALCASEVVTNAFRHGGGCGSLLLLTAGSGEVRVTVYDSDPEHPVAGAAGREADGEAESGRGLYILDALTEGKWGTEPGAPPWLGGADGKGVWFVLTVGGGPGPLPGRTDPAPDAPPGADPGSGS</sequence>
<accession>A0ABQ7FIN1</accession>
<name>A0ABQ7FIN1_9ACTN</name>
<dbReference type="InterPro" id="IPR003594">
    <property type="entry name" value="HATPase_dom"/>
</dbReference>
<keyword evidence="5" id="KW-1185">Reference proteome</keyword>
<gene>
    <name evidence="4" type="ORF">GCU69_18505</name>
</gene>
<keyword evidence="1" id="KW-0723">Serine/threonine-protein kinase</keyword>
<organism evidence="4 5">
    <name type="scientific">Streptomyces lycii</name>
    <dbReference type="NCBI Taxonomy" id="2654337"/>
    <lineage>
        <taxon>Bacteria</taxon>
        <taxon>Bacillati</taxon>
        <taxon>Actinomycetota</taxon>
        <taxon>Actinomycetes</taxon>
        <taxon>Kitasatosporales</taxon>
        <taxon>Streptomycetaceae</taxon>
        <taxon>Streptomyces</taxon>
    </lineage>
</organism>
<keyword evidence="1" id="KW-0808">Transferase</keyword>
<dbReference type="InterPro" id="IPR036890">
    <property type="entry name" value="HATPase_C_sf"/>
</dbReference>
<reference evidence="4 5" key="1">
    <citation type="submission" date="2019-10" db="EMBL/GenBank/DDBJ databases">
        <title>Streptomyces tenebrisbrunneis sp.nov., an endogenous actinomycete isolated from of Lycium ruthenicum.</title>
        <authorList>
            <person name="Ma L."/>
        </authorList>
    </citation>
    <scope>NUCLEOTIDE SEQUENCE [LARGE SCALE GENOMIC DNA]</scope>
    <source>
        <strain evidence="4 5">TRM 66187</strain>
    </source>
</reference>
<proteinExistence type="predicted"/>
<evidence type="ECO:0000256" key="2">
    <source>
        <dbReference type="SAM" id="MobiDB-lite"/>
    </source>
</evidence>
<evidence type="ECO:0000259" key="3">
    <source>
        <dbReference type="Pfam" id="PF13581"/>
    </source>
</evidence>
<dbReference type="EMBL" id="WHPN01000303">
    <property type="protein sequence ID" value="KAF4407676.1"/>
    <property type="molecule type" value="Genomic_DNA"/>
</dbReference>
<keyword evidence="1" id="KW-0418">Kinase</keyword>
<feature type="region of interest" description="Disordered" evidence="2">
    <location>
        <begin position="46"/>
        <end position="65"/>
    </location>
</feature>